<keyword evidence="3 6" id="KW-0560">Oxidoreductase</keyword>
<reference evidence="8" key="1">
    <citation type="submission" date="2021-02" db="EMBL/GenBank/DDBJ databases">
        <title>Genome sequence Cadophora malorum strain M34.</title>
        <authorList>
            <person name="Stefanovic E."/>
            <person name="Vu D."/>
            <person name="Scully C."/>
            <person name="Dijksterhuis J."/>
            <person name="Roader J."/>
            <person name="Houbraken J."/>
        </authorList>
    </citation>
    <scope>NUCLEOTIDE SEQUENCE</scope>
    <source>
        <strain evidence="8">M34</strain>
    </source>
</reference>
<evidence type="ECO:0000256" key="6">
    <source>
        <dbReference type="RuleBase" id="RU000461"/>
    </source>
</evidence>
<dbReference type="Gene3D" id="1.10.630.10">
    <property type="entry name" value="Cytochrome P450"/>
    <property type="match status" value="1"/>
</dbReference>
<dbReference type="GO" id="GO:0004497">
    <property type="term" value="F:monooxygenase activity"/>
    <property type="evidence" value="ECO:0007669"/>
    <property type="project" value="UniProtKB-KW"/>
</dbReference>
<keyword evidence="4 5" id="KW-0408">Iron</keyword>
<dbReference type="InterPro" id="IPR001128">
    <property type="entry name" value="Cyt_P450"/>
</dbReference>
<gene>
    <name evidence="8" type="ORF">IFR04_004330</name>
</gene>
<name>A0A8H7WCY8_9HELO</name>
<dbReference type="Proteomes" id="UP000664132">
    <property type="component" value="Unassembled WGS sequence"/>
</dbReference>
<evidence type="ECO:0000256" key="7">
    <source>
        <dbReference type="SAM" id="Phobius"/>
    </source>
</evidence>
<dbReference type="InterPro" id="IPR002401">
    <property type="entry name" value="Cyt_P450_E_grp-I"/>
</dbReference>
<dbReference type="PROSITE" id="PS00086">
    <property type="entry name" value="CYTOCHROME_P450"/>
    <property type="match status" value="1"/>
</dbReference>
<evidence type="ECO:0000256" key="5">
    <source>
        <dbReference type="PIRSR" id="PIRSR602401-1"/>
    </source>
</evidence>
<dbReference type="InterPro" id="IPR017972">
    <property type="entry name" value="Cyt_P450_CS"/>
</dbReference>
<dbReference type="SUPFAM" id="SSF48264">
    <property type="entry name" value="Cytochrome P450"/>
    <property type="match status" value="1"/>
</dbReference>
<dbReference type="PANTHER" id="PTHR46300:SF11">
    <property type="entry name" value="OXIDOREDUCTASE, PUTATIVE-RELATED"/>
    <property type="match status" value="1"/>
</dbReference>
<evidence type="ECO:0000256" key="1">
    <source>
        <dbReference type="ARBA" id="ARBA00010617"/>
    </source>
</evidence>
<keyword evidence="7" id="KW-0812">Transmembrane</keyword>
<dbReference type="PRINTS" id="PR00463">
    <property type="entry name" value="EP450I"/>
</dbReference>
<evidence type="ECO:0000313" key="9">
    <source>
        <dbReference type="Proteomes" id="UP000664132"/>
    </source>
</evidence>
<dbReference type="CDD" id="cd11065">
    <property type="entry name" value="CYP64-like"/>
    <property type="match status" value="1"/>
</dbReference>
<dbReference type="AlphaFoldDB" id="A0A8H7WCY8"/>
<evidence type="ECO:0000256" key="2">
    <source>
        <dbReference type="ARBA" id="ARBA00022723"/>
    </source>
</evidence>
<evidence type="ECO:0008006" key="10">
    <source>
        <dbReference type="Google" id="ProtNLM"/>
    </source>
</evidence>
<dbReference type="GO" id="GO:0016705">
    <property type="term" value="F:oxidoreductase activity, acting on paired donors, with incorporation or reduction of molecular oxygen"/>
    <property type="evidence" value="ECO:0007669"/>
    <property type="project" value="InterPro"/>
</dbReference>
<evidence type="ECO:0000256" key="3">
    <source>
        <dbReference type="ARBA" id="ARBA00023002"/>
    </source>
</evidence>
<dbReference type="InterPro" id="IPR036396">
    <property type="entry name" value="Cyt_P450_sf"/>
</dbReference>
<evidence type="ECO:0000313" key="8">
    <source>
        <dbReference type="EMBL" id="KAG4422561.1"/>
    </source>
</evidence>
<comment type="caution">
    <text evidence="8">The sequence shown here is derived from an EMBL/GenBank/DDBJ whole genome shotgun (WGS) entry which is preliminary data.</text>
</comment>
<proteinExistence type="inferred from homology"/>
<keyword evidence="9" id="KW-1185">Reference proteome</keyword>
<dbReference type="EMBL" id="JAFJYH010000047">
    <property type="protein sequence ID" value="KAG4422561.1"/>
    <property type="molecule type" value="Genomic_DNA"/>
</dbReference>
<dbReference type="Pfam" id="PF00067">
    <property type="entry name" value="p450"/>
    <property type="match status" value="1"/>
</dbReference>
<accession>A0A8H7WCY8</accession>
<dbReference type="OrthoDB" id="1103324at2759"/>
<dbReference type="GO" id="GO:0005506">
    <property type="term" value="F:iron ion binding"/>
    <property type="evidence" value="ECO:0007669"/>
    <property type="project" value="InterPro"/>
</dbReference>
<comment type="cofactor">
    <cofactor evidence="5">
        <name>heme</name>
        <dbReference type="ChEBI" id="CHEBI:30413"/>
    </cofactor>
</comment>
<comment type="similarity">
    <text evidence="1 6">Belongs to the cytochrome P450 family.</text>
</comment>
<keyword evidence="2 5" id="KW-0479">Metal-binding</keyword>
<evidence type="ECO:0000256" key="4">
    <source>
        <dbReference type="ARBA" id="ARBA00023004"/>
    </source>
</evidence>
<keyword evidence="6" id="KW-0503">Monooxygenase</keyword>
<feature type="binding site" description="axial binding residue" evidence="5">
    <location>
        <position position="452"/>
    </location>
    <ligand>
        <name>heme</name>
        <dbReference type="ChEBI" id="CHEBI:30413"/>
    </ligand>
    <ligandPart>
        <name>Fe</name>
        <dbReference type="ChEBI" id="CHEBI:18248"/>
    </ligandPart>
</feature>
<dbReference type="InterPro" id="IPR050364">
    <property type="entry name" value="Cytochrome_P450_fung"/>
</dbReference>
<keyword evidence="7" id="KW-1133">Transmembrane helix</keyword>
<dbReference type="PRINTS" id="PR00385">
    <property type="entry name" value="P450"/>
</dbReference>
<protein>
    <recommendedName>
        <fullName evidence="10">O-methylsterigmatocystin oxidoreductase</fullName>
    </recommendedName>
</protein>
<dbReference type="PANTHER" id="PTHR46300">
    <property type="entry name" value="P450, PUTATIVE (EUROFUNG)-RELATED-RELATED"/>
    <property type="match status" value="1"/>
</dbReference>
<keyword evidence="7" id="KW-0472">Membrane</keyword>
<organism evidence="8 9">
    <name type="scientific">Cadophora malorum</name>
    <dbReference type="NCBI Taxonomy" id="108018"/>
    <lineage>
        <taxon>Eukaryota</taxon>
        <taxon>Fungi</taxon>
        <taxon>Dikarya</taxon>
        <taxon>Ascomycota</taxon>
        <taxon>Pezizomycotina</taxon>
        <taxon>Leotiomycetes</taxon>
        <taxon>Helotiales</taxon>
        <taxon>Ploettnerulaceae</taxon>
        <taxon>Cadophora</taxon>
    </lineage>
</organism>
<sequence length="549" mass="62389">MALSQFLDLRISFYLGAFACLCAISFYQLRSRGVPKGLRRPPGPKGLPLVGNTLQLGPQPQKILKEWADKYGEIMQVQIGWENWVYLNSPAAVKEIIDKQSAVTSSRPPMPVGNDIISGGMRFLLMGYTPTWRKLRAIVHKLLTPKVSDLYRPSQEFESKQLLFDLLTENENQEDFYMHIRRYSTSVVLTSTYGRRVPKWDCEDVREIYGLMKEFSDSTAPGAFLADLIPPLAKIPISLQWWRSRALKYQQRQVKIWTKLWNNLMVQIDTKSAPECFVKQFAETDYKKQDIGEVQAAFVAGTMIEAGSETTSSSLNSLILYLAANPMVQERAHAELDKVVGSSSSPTFEHENDLPYIRAMVKEILRIRPVTNIGTPHYTTADVIYRDFYIPKGTIVSIHQYAIHMDAIRYEDPYAFKPERYLNHPYKAGAYASHPDPYARDHFDFGGGRRICPGMHLAENSLYITLAKILWAFRIEPGFNPDGSVQVVDTSDDAYELGANTLPKPFKARFVPRDEKRATVVREEWQKAQRDGFFLGATKVDVNGMVTGS</sequence>
<dbReference type="GO" id="GO:0020037">
    <property type="term" value="F:heme binding"/>
    <property type="evidence" value="ECO:0007669"/>
    <property type="project" value="InterPro"/>
</dbReference>
<feature type="transmembrane region" description="Helical" evidence="7">
    <location>
        <begin position="12"/>
        <end position="29"/>
    </location>
</feature>
<keyword evidence="5 6" id="KW-0349">Heme</keyword>